<proteinExistence type="predicted"/>
<keyword evidence="1" id="KW-0812">Transmembrane</keyword>
<dbReference type="Pfam" id="PF14269">
    <property type="entry name" value="Arylsulfotran_2"/>
    <property type="match status" value="1"/>
</dbReference>
<evidence type="ECO:0000313" key="4">
    <source>
        <dbReference type="Proteomes" id="UP001143548"/>
    </source>
</evidence>
<dbReference type="InterPro" id="IPR011047">
    <property type="entry name" value="Quinoprotein_ADH-like_sf"/>
</dbReference>
<evidence type="ECO:0000256" key="2">
    <source>
        <dbReference type="SAM" id="SignalP"/>
    </source>
</evidence>
<feature type="signal peptide" evidence="2">
    <location>
        <begin position="1"/>
        <end position="21"/>
    </location>
</feature>
<evidence type="ECO:0000256" key="1">
    <source>
        <dbReference type="SAM" id="Phobius"/>
    </source>
</evidence>
<dbReference type="SUPFAM" id="SSF50998">
    <property type="entry name" value="Quinoprotein alcohol dehydrogenase-like"/>
    <property type="match status" value="1"/>
</dbReference>
<dbReference type="Proteomes" id="UP001143548">
    <property type="component" value="Unassembled WGS sequence"/>
</dbReference>
<comment type="caution">
    <text evidence="3">The sequence shown here is derived from an EMBL/GenBank/DDBJ whole genome shotgun (WGS) entry which is preliminary data.</text>
</comment>
<dbReference type="PANTHER" id="PTHR35340">
    <property type="entry name" value="PQQ ENZYME REPEAT PROTEIN-RELATED"/>
    <property type="match status" value="1"/>
</dbReference>
<dbReference type="EMBL" id="BROQ01000138">
    <property type="protein sequence ID" value="GKZ26226.1"/>
    <property type="molecule type" value="Genomic_DNA"/>
</dbReference>
<name>A0A9W6DSU6_9EURO</name>
<feature type="chain" id="PRO_5040764897" description="ASST-domain-containing protein" evidence="2">
    <location>
        <begin position="22"/>
        <end position="629"/>
    </location>
</feature>
<organism evidence="3 4">
    <name type="scientific">Aspergillus brasiliensis</name>
    <dbReference type="NCBI Taxonomy" id="319629"/>
    <lineage>
        <taxon>Eukaryota</taxon>
        <taxon>Fungi</taxon>
        <taxon>Dikarya</taxon>
        <taxon>Ascomycota</taxon>
        <taxon>Pezizomycotina</taxon>
        <taxon>Eurotiomycetes</taxon>
        <taxon>Eurotiomycetidae</taxon>
        <taxon>Eurotiales</taxon>
        <taxon>Aspergillaceae</taxon>
        <taxon>Aspergillus</taxon>
        <taxon>Aspergillus subgen. Circumdati</taxon>
    </lineage>
</organism>
<dbReference type="InterPro" id="IPR053143">
    <property type="entry name" value="Arylsulfate_ST"/>
</dbReference>
<feature type="transmembrane region" description="Helical" evidence="1">
    <location>
        <begin position="532"/>
        <end position="554"/>
    </location>
</feature>
<reference evidence="3" key="1">
    <citation type="submission" date="2022-07" db="EMBL/GenBank/DDBJ databases">
        <title>Taxonomy of Aspergillus series Nigri: significant species reduction supported by multi-species coalescent approaches.</title>
        <authorList>
            <person name="Bian C."/>
            <person name="Kusuya Y."/>
            <person name="Sklenar F."/>
            <person name="D'hooge E."/>
            <person name="Yaguchi T."/>
            <person name="Takahashi H."/>
            <person name="Hubka V."/>
        </authorList>
    </citation>
    <scope>NUCLEOTIDE SEQUENCE</scope>
    <source>
        <strain evidence="3">CBS 733.88</strain>
    </source>
</reference>
<keyword evidence="1" id="KW-0472">Membrane</keyword>
<sequence>MIPGTLTVALAAFLFLASALADVGPYFDSELYEQGRMGPWPIETYRSTSTVGAAVNFLQYGPQCKDDQYYFISPRGYSVHKPGPMILDQKGRLVWTKPYGHTYNFNVYNYKGQDYLTFWVGDDGKVGHGEGTYYMLDSSYKEAFTLSGANGLAADLHEFHITLDETAVYTIYDVRPADLRVAGGPENGWIWDGTFQEVDIETNELLFEWRASEHFDFADVYRGREGTGDNEERPWDFFHINSIDKDAKGNFLVSARYCNCLIYIDGRTGEAIWTLGGKRSSFTDLSDGAATNFTWQHHARFRDNGTAITLLDNSSRGKGAPQYPSRGLYLNIDVENMTVQVRHEYWNAYPIKSQSQGSMQILDSGNVLVGYGFSAAWTEFSMDGEVLCHAHFAPQRDFSKGKVVSYRTFKHPWVGTPKTLPDFEVYAYRAAASWNGATEVAHWVLEGTNDRNLETAEPIFLSAVPKDGFETVISIPNDAECKYLRVRAVSAKGETLAASKLARWDPTSNEAVVVSGDSDEFFFADKEELQTFILYVVIALFSMAAIGAFVWFGVKKGHLASFVSWGLSHGRWYDRERGTFQPLDRFGGSEDLSDADVEDSVEFSALLGDQLLNSRPDVERAGSMDVVRR</sequence>
<protein>
    <recommendedName>
        <fullName evidence="5">ASST-domain-containing protein</fullName>
    </recommendedName>
</protein>
<accession>A0A9W6DSU6</accession>
<dbReference type="InterPro" id="IPR039535">
    <property type="entry name" value="ASST-like"/>
</dbReference>
<dbReference type="PANTHER" id="PTHR35340:SF5">
    <property type="entry name" value="ASST-DOMAIN-CONTAINING PROTEIN"/>
    <property type="match status" value="1"/>
</dbReference>
<evidence type="ECO:0000313" key="3">
    <source>
        <dbReference type="EMBL" id="GKZ26226.1"/>
    </source>
</evidence>
<keyword evidence="1" id="KW-1133">Transmembrane helix</keyword>
<evidence type="ECO:0008006" key="5">
    <source>
        <dbReference type="Google" id="ProtNLM"/>
    </source>
</evidence>
<dbReference type="AlphaFoldDB" id="A0A9W6DSU6"/>
<gene>
    <name evidence="3" type="ORF">AbraCBS73388_002181</name>
</gene>
<keyword evidence="2" id="KW-0732">Signal</keyword>